<dbReference type="EMBL" id="DS113687">
    <property type="protein sequence ID" value="EAX98127.1"/>
    <property type="molecule type" value="Genomic_DNA"/>
</dbReference>
<protein>
    <submittedName>
        <fullName evidence="1">Uncharacterized protein</fullName>
    </submittedName>
</protein>
<dbReference type="InParanoid" id="A2FAF5"/>
<dbReference type="AlphaFoldDB" id="A2FAF5"/>
<dbReference type="KEGG" id="tva:4755918"/>
<keyword evidence="2" id="KW-1185">Reference proteome</keyword>
<dbReference type="OrthoDB" id="2135133at2759"/>
<name>A2FAF5_TRIV3</name>
<evidence type="ECO:0000313" key="2">
    <source>
        <dbReference type="Proteomes" id="UP000001542"/>
    </source>
</evidence>
<sequence>MEEEDELFWDQHSNSSEEEFEGDVDLINEILDEIESKYSFFNYVEDDLVEFILSHEYDLDLLVKYIENGQFGPFTIRQYDYSQYEEDGDTQFDDDGQDNSETTEFKNKIAENSIQISIIGPYKSGKTKLINKIATEDKSGNFTLDLRKKSFVFHDKFIENSSYIVMMDATDTTNEYFDIMSIYFEKLQKNDKIIIVFNKFDLSLQRTKSRTTKNMLK</sequence>
<dbReference type="VEuPathDB" id="TrichDB:TVAGG3_0355680"/>
<dbReference type="InterPro" id="IPR027417">
    <property type="entry name" value="P-loop_NTPase"/>
</dbReference>
<dbReference type="CDD" id="cd00882">
    <property type="entry name" value="Ras_like_GTPase"/>
    <property type="match status" value="1"/>
</dbReference>
<dbReference type="VEuPathDB" id="TrichDB:TVAG_300020"/>
<accession>A2FAF5</accession>
<evidence type="ECO:0000313" key="1">
    <source>
        <dbReference type="EMBL" id="EAX98127.1"/>
    </source>
</evidence>
<organism evidence="1 2">
    <name type="scientific">Trichomonas vaginalis (strain ATCC PRA-98 / G3)</name>
    <dbReference type="NCBI Taxonomy" id="412133"/>
    <lineage>
        <taxon>Eukaryota</taxon>
        <taxon>Metamonada</taxon>
        <taxon>Parabasalia</taxon>
        <taxon>Trichomonadida</taxon>
        <taxon>Trichomonadidae</taxon>
        <taxon>Trichomonas</taxon>
    </lineage>
</organism>
<gene>
    <name evidence="1" type="ORF">TVAG_300020</name>
</gene>
<dbReference type="Proteomes" id="UP000001542">
    <property type="component" value="Unassembled WGS sequence"/>
</dbReference>
<proteinExistence type="predicted"/>
<dbReference type="RefSeq" id="XP_001311057.1">
    <property type="nucleotide sequence ID" value="XM_001311056.1"/>
</dbReference>
<reference evidence="1" key="1">
    <citation type="submission" date="2006-10" db="EMBL/GenBank/DDBJ databases">
        <authorList>
            <person name="Amadeo P."/>
            <person name="Zhao Q."/>
            <person name="Wortman J."/>
            <person name="Fraser-Liggett C."/>
            <person name="Carlton J."/>
        </authorList>
    </citation>
    <scope>NUCLEOTIDE SEQUENCE</scope>
    <source>
        <strain evidence="1">G3</strain>
    </source>
</reference>
<dbReference type="SUPFAM" id="SSF52540">
    <property type="entry name" value="P-loop containing nucleoside triphosphate hydrolases"/>
    <property type="match status" value="1"/>
</dbReference>
<reference evidence="1" key="2">
    <citation type="journal article" date="2007" name="Science">
        <title>Draft genome sequence of the sexually transmitted pathogen Trichomonas vaginalis.</title>
        <authorList>
            <person name="Carlton J.M."/>
            <person name="Hirt R.P."/>
            <person name="Silva J.C."/>
            <person name="Delcher A.L."/>
            <person name="Schatz M."/>
            <person name="Zhao Q."/>
            <person name="Wortman J.R."/>
            <person name="Bidwell S.L."/>
            <person name="Alsmark U.C.M."/>
            <person name="Besteiro S."/>
            <person name="Sicheritz-Ponten T."/>
            <person name="Noel C.J."/>
            <person name="Dacks J.B."/>
            <person name="Foster P.G."/>
            <person name="Simillion C."/>
            <person name="Van de Peer Y."/>
            <person name="Miranda-Saavedra D."/>
            <person name="Barton G.J."/>
            <person name="Westrop G.D."/>
            <person name="Mueller S."/>
            <person name="Dessi D."/>
            <person name="Fiori P.L."/>
            <person name="Ren Q."/>
            <person name="Paulsen I."/>
            <person name="Zhang H."/>
            <person name="Bastida-Corcuera F.D."/>
            <person name="Simoes-Barbosa A."/>
            <person name="Brown M.T."/>
            <person name="Hayes R.D."/>
            <person name="Mukherjee M."/>
            <person name="Okumura C.Y."/>
            <person name="Schneider R."/>
            <person name="Smith A.J."/>
            <person name="Vanacova S."/>
            <person name="Villalvazo M."/>
            <person name="Haas B.J."/>
            <person name="Pertea M."/>
            <person name="Feldblyum T.V."/>
            <person name="Utterback T.R."/>
            <person name="Shu C.L."/>
            <person name="Osoegawa K."/>
            <person name="de Jong P.J."/>
            <person name="Hrdy I."/>
            <person name="Horvathova L."/>
            <person name="Zubacova Z."/>
            <person name="Dolezal P."/>
            <person name="Malik S.B."/>
            <person name="Logsdon J.M. Jr."/>
            <person name="Henze K."/>
            <person name="Gupta A."/>
            <person name="Wang C.C."/>
            <person name="Dunne R.L."/>
            <person name="Upcroft J.A."/>
            <person name="Upcroft P."/>
            <person name="White O."/>
            <person name="Salzberg S.L."/>
            <person name="Tang P."/>
            <person name="Chiu C.-H."/>
            <person name="Lee Y.-S."/>
            <person name="Embley T.M."/>
            <person name="Coombs G.H."/>
            <person name="Mottram J.C."/>
            <person name="Tachezy J."/>
            <person name="Fraser-Liggett C.M."/>
            <person name="Johnson P.J."/>
        </authorList>
    </citation>
    <scope>NUCLEOTIDE SEQUENCE [LARGE SCALE GENOMIC DNA]</scope>
    <source>
        <strain evidence="1">G3</strain>
    </source>
</reference>